<sequence length="154" mass="17642">METIKLTTIKKEVLVNASQETAFNAFTGKIDLWWPRTHHVGKCPMIELVLEQKQNGRWFSKHEDGSEVNVGYLLAWDPYQALVLAWQIDGNFQYVPELITEVKVNFIAESPTLTRVILEHHDLQKLMGGSKVIESMDQGWGMIINLYKQVADEA</sequence>
<dbReference type="SUPFAM" id="SSF55961">
    <property type="entry name" value="Bet v1-like"/>
    <property type="match status" value="1"/>
</dbReference>
<proteinExistence type="inferred from homology"/>
<dbReference type="InterPro" id="IPR023393">
    <property type="entry name" value="START-like_dom_sf"/>
</dbReference>
<keyword evidence="4" id="KW-1185">Reference proteome</keyword>
<feature type="domain" description="Activator of Hsp90 ATPase homologue 1/2-like C-terminal" evidence="2">
    <location>
        <begin position="16"/>
        <end position="145"/>
    </location>
</feature>
<evidence type="ECO:0000256" key="1">
    <source>
        <dbReference type="ARBA" id="ARBA00006817"/>
    </source>
</evidence>
<dbReference type="OrthoDB" id="793407at2"/>
<dbReference type="RefSeq" id="WP_119410082.1">
    <property type="nucleotide sequence ID" value="NZ_CP032869.1"/>
</dbReference>
<dbReference type="Proteomes" id="UP000270046">
    <property type="component" value="Chromosome"/>
</dbReference>
<evidence type="ECO:0000313" key="4">
    <source>
        <dbReference type="Proteomes" id="UP000270046"/>
    </source>
</evidence>
<accession>A0A494VYB7</accession>
<reference evidence="3 4" key="1">
    <citation type="submission" date="2018-10" db="EMBL/GenBank/DDBJ databases">
        <title>Genome sequencing of Mucilaginibacter sp. HYN0043.</title>
        <authorList>
            <person name="Kim M."/>
            <person name="Yi H."/>
        </authorList>
    </citation>
    <scope>NUCLEOTIDE SEQUENCE [LARGE SCALE GENOMIC DNA]</scope>
    <source>
        <strain evidence="3 4">HYN0043</strain>
    </source>
</reference>
<organism evidence="3 4">
    <name type="scientific">Mucilaginibacter celer</name>
    <dbReference type="NCBI Taxonomy" id="2305508"/>
    <lineage>
        <taxon>Bacteria</taxon>
        <taxon>Pseudomonadati</taxon>
        <taxon>Bacteroidota</taxon>
        <taxon>Sphingobacteriia</taxon>
        <taxon>Sphingobacteriales</taxon>
        <taxon>Sphingobacteriaceae</taxon>
        <taxon>Mucilaginibacter</taxon>
    </lineage>
</organism>
<dbReference type="Pfam" id="PF08327">
    <property type="entry name" value="AHSA1"/>
    <property type="match status" value="1"/>
</dbReference>
<dbReference type="CDD" id="cd08891">
    <property type="entry name" value="SRPBCC_CalC"/>
    <property type="match status" value="1"/>
</dbReference>
<dbReference type="Gene3D" id="3.30.530.20">
    <property type="match status" value="1"/>
</dbReference>
<name>A0A494VYB7_9SPHI</name>
<evidence type="ECO:0000313" key="3">
    <source>
        <dbReference type="EMBL" id="AYL96483.1"/>
    </source>
</evidence>
<dbReference type="EMBL" id="CP032869">
    <property type="protein sequence ID" value="AYL96483.1"/>
    <property type="molecule type" value="Genomic_DNA"/>
</dbReference>
<dbReference type="InterPro" id="IPR013538">
    <property type="entry name" value="ASHA1/2-like_C"/>
</dbReference>
<evidence type="ECO:0000259" key="2">
    <source>
        <dbReference type="Pfam" id="PF08327"/>
    </source>
</evidence>
<comment type="similarity">
    <text evidence="1">Belongs to the AHA1 family.</text>
</comment>
<protein>
    <submittedName>
        <fullName evidence="3">ATPase</fullName>
    </submittedName>
</protein>
<dbReference type="KEGG" id="muh:HYN43_014770"/>
<dbReference type="AlphaFoldDB" id="A0A494VYB7"/>
<gene>
    <name evidence="3" type="ORF">HYN43_014770</name>
</gene>